<accession>M2R8C9</accession>
<dbReference type="Proteomes" id="UP000016930">
    <property type="component" value="Unassembled WGS sequence"/>
</dbReference>
<dbReference type="HOGENOM" id="CLU_016233_0_0_1"/>
<protein>
    <recommendedName>
        <fullName evidence="3">F-box domain-containing protein</fullName>
    </recommendedName>
</protein>
<dbReference type="SUPFAM" id="SSF52047">
    <property type="entry name" value="RNI-like"/>
    <property type="match status" value="1"/>
</dbReference>
<evidence type="ECO:0000313" key="2">
    <source>
        <dbReference type="Proteomes" id="UP000016930"/>
    </source>
</evidence>
<name>M2R8C9_CERS8</name>
<proteinExistence type="predicted"/>
<sequence length="614" mass="69923">MSFPSAHHTMPPSAAQDELTETAVDALKSLSDTRKASLLLETAQALIDAGRYGEEVERYLDVYLRTSCLSKADRAQALILRANARRISAEKLLGRAQLDLQAVAQLDPSNYELQMSLRRGQTIHLRHEPASLRVPPEIWEHIARFIPRFHLRTWFFVSSFYRNIALRIIFRTLDLYFGDDQDTVHRGLDILDRVKADAVFASRIKTLRVHWSYEEGDMLDLMARLFRTALPAFTAIQDFEWIGYPEMRAEMVQAVLASHPHLRSLGLIGWHFDAVGVSAFRNLQQFVLRAEDDDGFADMGEVRTVLDQNEGTLRHLTLGAYLKRQHSWDSAFGSATIRNLTHLDLVDTRISHLVLARIAHAQSLRSLTLHGTFEEPTAARVVFASDHVIGGAHTFLPHLEAFRFVLVGHDDDFGLFQAVTQFLRQRPRLRRLDLGSCPWELVQGVLPDLKSLRVLRVRIANLNESAIESLLRLIPQPMVAIHLAVVVSDKPLNEYTPLFRRFTALAMLHLHAHARRRPQANMLKEKDFRLQTEEWAIAARSLAVTLPSLDFVGWHGEHYVVVRTGALHERVELKELPVRRRLDCGNGVDLGSEDAAWMERKDVPMDYEMPGLES</sequence>
<organism evidence="1 2">
    <name type="scientific">Ceriporiopsis subvermispora (strain B)</name>
    <name type="common">White-rot fungus</name>
    <name type="synonym">Gelatoporia subvermispora</name>
    <dbReference type="NCBI Taxonomy" id="914234"/>
    <lineage>
        <taxon>Eukaryota</taxon>
        <taxon>Fungi</taxon>
        <taxon>Dikarya</taxon>
        <taxon>Basidiomycota</taxon>
        <taxon>Agaricomycotina</taxon>
        <taxon>Agaricomycetes</taxon>
        <taxon>Polyporales</taxon>
        <taxon>Gelatoporiaceae</taxon>
        <taxon>Gelatoporia</taxon>
    </lineage>
</organism>
<gene>
    <name evidence="1" type="ORF">CERSUDRAFT_139670</name>
</gene>
<reference evidence="1 2" key="1">
    <citation type="journal article" date="2012" name="Proc. Natl. Acad. Sci. U.S.A.">
        <title>Comparative genomics of Ceriporiopsis subvermispora and Phanerochaete chrysosporium provide insight into selective ligninolysis.</title>
        <authorList>
            <person name="Fernandez-Fueyo E."/>
            <person name="Ruiz-Duenas F.J."/>
            <person name="Ferreira P."/>
            <person name="Floudas D."/>
            <person name="Hibbett D.S."/>
            <person name="Canessa P."/>
            <person name="Larrondo L.F."/>
            <person name="James T.Y."/>
            <person name="Seelenfreund D."/>
            <person name="Lobos S."/>
            <person name="Polanco R."/>
            <person name="Tello M."/>
            <person name="Honda Y."/>
            <person name="Watanabe T."/>
            <person name="Watanabe T."/>
            <person name="Ryu J.S."/>
            <person name="Kubicek C.P."/>
            <person name="Schmoll M."/>
            <person name="Gaskell J."/>
            <person name="Hammel K.E."/>
            <person name="St John F.J."/>
            <person name="Vanden Wymelenberg A."/>
            <person name="Sabat G."/>
            <person name="Splinter BonDurant S."/>
            <person name="Syed K."/>
            <person name="Yadav J.S."/>
            <person name="Doddapaneni H."/>
            <person name="Subramanian V."/>
            <person name="Lavin J.L."/>
            <person name="Oguiza J.A."/>
            <person name="Perez G."/>
            <person name="Pisabarro A.G."/>
            <person name="Ramirez L."/>
            <person name="Santoyo F."/>
            <person name="Master E."/>
            <person name="Coutinho P.M."/>
            <person name="Henrissat B."/>
            <person name="Lombard V."/>
            <person name="Magnuson J.K."/>
            <person name="Kuees U."/>
            <person name="Hori C."/>
            <person name="Igarashi K."/>
            <person name="Samejima M."/>
            <person name="Held B.W."/>
            <person name="Barry K.W."/>
            <person name="LaButti K.M."/>
            <person name="Lapidus A."/>
            <person name="Lindquist E.A."/>
            <person name="Lucas S.M."/>
            <person name="Riley R."/>
            <person name="Salamov A.A."/>
            <person name="Hoffmeister D."/>
            <person name="Schwenk D."/>
            <person name="Hadar Y."/>
            <person name="Yarden O."/>
            <person name="de Vries R.P."/>
            <person name="Wiebenga A."/>
            <person name="Stenlid J."/>
            <person name="Eastwood D."/>
            <person name="Grigoriev I.V."/>
            <person name="Berka R.M."/>
            <person name="Blanchette R.A."/>
            <person name="Kersten P."/>
            <person name="Martinez A.T."/>
            <person name="Vicuna R."/>
            <person name="Cullen D."/>
        </authorList>
    </citation>
    <scope>NUCLEOTIDE SEQUENCE [LARGE SCALE GENOMIC DNA]</scope>
    <source>
        <strain evidence="1 2">B</strain>
    </source>
</reference>
<dbReference type="AlphaFoldDB" id="M2R8C9"/>
<dbReference type="EMBL" id="KB445801">
    <property type="protein sequence ID" value="EMD34926.1"/>
    <property type="molecule type" value="Genomic_DNA"/>
</dbReference>
<keyword evidence="2" id="KW-1185">Reference proteome</keyword>
<dbReference type="Gene3D" id="3.80.10.10">
    <property type="entry name" value="Ribonuclease Inhibitor"/>
    <property type="match status" value="1"/>
</dbReference>
<dbReference type="STRING" id="914234.M2R8C9"/>
<dbReference type="OrthoDB" id="3216017at2759"/>
<dbReference type="InterPro" id="IPR032675">
    <property type="entry name" value="LRR_dom_sf"/>
</dbReference>
<evidence type="ECO:0008006" key="3">
    <source>
        <dbReference type="Google" id="ProtNLM"/>
    </source>
</evidence>
<evidence type="ECO:0000313" key="1">
    <source>
        <dbReference type="EMBL" id="EMD34926.1"/>
    </source>
</evidence>